<gene>
    <name evidence="1" type="ORF">dnm_006940</name>
</gene>
<evidence type="ECO:0000313" key="1">
    <source>
        <dbReference type="EMBL" id="QTA84695.1"/>
    </source>
</evidence>
<dbReference type="KEGG" id="dmm:dnm_006940"/>
<protein>
    <submittedName>
        <fullName evidence="1">Uncharacterized protein</fullName>
    </submittedName>
</protein>
<proteinExistence type="predicted"/>
<evidence type="ECO:0000313" key="2">
    <source>
        <dbReference type="Proteomes" id="UP000663722"/>
    </source>
</evidence>
<organism evidence="1 2">
    <name type="scientific">Desulfonema magnum</name>
    <dbReference type="NCBI Taxonomy" id="45655"/>
    <lineage>
        <taxon>Bacteria</taxon>
        <taxon>Pseudomonadati</taxon>
        <taxon>Thermodesulfobacteriota</taxon>
        <taxon>Desulfobacteria</taxon>
        <taxon>Desulfobacterales</taxon>
        <taxon>Desulfococcaceae</taxon>
        <taxon>Desulfonema</taxon>
    </lineage>
</organism>
<dbReference type="Proteomes" id="UP000663722">
    <property type="component" value="Chromosome"/>
</dbReference>
<reference evidence="1" key="1">
    <citation type="journal article" date="2021" name="Microb. Physiol.">
        <title>Proteogenomic Insights into the Physiology of Marine, Sulfate-Reducing, Filamentous Desulfonema limicola and Desulfonema magnum.</title>
        <authorList>
            <person name="Schnaars V."/>
            <person name="Wohlbrand L."/>
            <person name="Scheve S."/>
            <person name="Hinrichs C."/>
            <person name="Reinhardt R."/>
            <person name="Rabus R."/>
        </authorList>
    </citation>
    <scope>NUCLEOTIDE SEQUENCE</scope>
    <source>
        <strain evidence="1">4be13</strain>
    </source>
</reference>
<name>A0A975BG73_9BACT</name>
<accession>A0A975BG73</accession>
<dbReference type="AlphaFoldDB" id="A0A975BG73"/>
<dbReference type="EMBL" id="CP061800">
    <property type="protein sequence ID" value="QTA84695.1"/>
    <property type="molecule type" value="Genomic_DNA"/>
</dbReference>
<keyword evidence="2" id="KW-1185">Reference proteome</keyword>
<sequence length="68" mass="7918">MRIEQNLIRSAKIIFRNTGVRKLFFAKISKNNFRSPDVIIHLVSTLRRVPSVILGNQVFFLSFLLSQE</sequence>